<dbReference type="AlphaFoldDB" id="X1BGP3"/>
<gene>
    <name evidence="1" type="ORF">S01H4_48901</name>
</gene>
<protein>
    <recommendedName>
        <fullName evidence="2">AB hydrolase-1 domain-containing protein</fullName>
    </recommendedName>
</protein>
<dbReference type="Gene3D" id="3.40.50.1820">
    <property type="entry name" value="alpha/beta hydrolase"/>
    <property type="match status" value="1"/>
</dbReference>
<dbReference type="EMBL" id="BART01027603">
    <property type="protein sequence ID" value="GAG95084.1"/>
    <property type="molecule type" value="Genomic_DNA"/>
</dbReference>
<accession>X1BGP3</accession>
<reference evidence="1" key="1">
    <citation type="journal article" date="2014" name="Front. Microbiol.">
        <title>High frequency of phylogenetically diverse reductive dehalogenase-homologous genes in deep subseafloor sedimentary metagenomes.</title>
        <authorList>
            <person name="Kawai M."/>
            <person name="Futagami T."/>
            <person name="Toyoda A."/>
            <person name="Takaki Y."/>
            <person name="Nishi S."/>
            <person name="Hori S."/>
            <person name="Arai W."/>
            <person name="Tsubouchi T."/>
            <person name="Morono Y."/>
            <person name="Uchiyama I."/>
            <person name="Ito T."/>
            <person name="Fujiyama A."/>
            <person name="Inagaki F."/>
            <person name="Takami H."/>
        </authorList>
    </citation>
    <scope>NUCLEOTIDE SEQUENCE</scope>
    <source>
        <strain evidence="1">Expedition CK06-06</strain>
    </source>
</reference>
<evidence type="ECO:0008006" key="2">
    <source>
        <dbReference type="Google" id="ProtNLM"/>
    </source>
</evidence>
<name>X1BGP3_9ZZZZ</name>
<feature type="non-terminal residue" evidence="1">
    <location>
        <position position="91"/>
    </location>
</feature>
<comment type="caution">
    <text evidence="1">The sequence shown here is derived from an EMBL/GenBank/DDBJ whole genome shotgun (WGS) entry which is preliminary data.</text>
</comment>
<evidence type="ECO:0000313" key="1">
    <source>
        <dbReference type="EMBL" id="GAG95084.1"/>
    </source>
</evidence>
<sequence>MDNSEKFTMKNIIFIHGLESSGKGFKGTYLKKLFPDILTPNFKKFKRNITLENLLKMRMGQLDLIFKQRKSWTVIGSSFGGLMATLYALRN</sequence>
<dbReference type="SUPFAM" id="SSF53474">
    <property type="entry name" value="alpha/beta-Hydrolases"/>
    <property type="match status" value="1"/>
</dbReference>
<dbReference type="InterPro" id="IPR029058">
    <property type="entry name" value="AB_hydrolase_fold"/>
</dbReference>
<proteinExistence type="predicted"/>
<organism evidence="1">
    <name type="scientific">marine sediment metagenome</name>
    <dbReference type="NCBI Taxonomy" id="412755"/>
    <lineage>
        <taxon>unclassified sequences</taxon>
        <taxon>metagenomes</taxon>
        <taxon>ecological metagenomes</taxon>
    </lineage>
</organism>